<evidence type="ECO:0000313" key="5">
    <source>
        <dbReference type="EMBL" id="MDQ0440089.1"/>
    </source>
</evidence>
<dbReference type="InterPro" id="IPR036249">
    <property type="entry name" value="Thioredoxin-like_sf"/>
</dbReference>
<dbReference type="InterPro" id="IPR013740">
    <property type="entry name" value="Redoxin"/>
</dbReference>
<proteinExistence type="inferred from homology"/>
<evidence type="ECO:0000256" key="3">
    <source>
        <dbReference type="RuleBase" id="RU366011"/>
    </source>
</evidence>
<reference evidence="5 6" key="1">
    <citation type="submission" date="2023-07" db="EMBL/GenBank/DDBJ databases">
        <title>Genomic Encyclopedia of Type Strains, Phase IV (KMG-IV): sequencing the most valuable type-strain genomes for metagenomic binning, comparative biology and taxonomic classification.</title>
        <authorList>
            <person name="Goeker M."/>
        </authorList>
    </citation>
    <scope>NUCLEOTIDE SEQUENCE [LARGE SCALE GENOMIC DNA]</scope>
    <source>
        <strain evidence="5 6">B6-8</strain>
    </source>
</reference>
<comment type="catalytic activity">
    <reaction evidence="3">
        <text>a hydroperoxide + 2 glutathione = an alcohol + glutathione disulfide + H2O</text>
        <dbReference type="Rhea" id="RHEA:62632"/>
        <dbReference type="ChEBI" id="CHEBI:15377"/>
        <dbReference type="ChEBI" id="CHEBI:30879"/>
        <dbReference type="ChEBI" id="CHEBI:35924"/>
        <dbReference type="ChEBI" id="CHEBI:57925"/>
        <dbReference type="ChEBI" id="CHEBI:58297"/>
        <dbReference type="EC" id="1.11.1.27"/>
    </reaction>
</comment>
<sequence>MMTISVGDRLPEAKFRVMTADGAVEKTTADVFAGKKVVLFAVPGAFTPTCHKNHLPGYIEQAAAIKAKGVDTIAVVSVNDHHVMGAWAKASGGEDKILFLADGSGLFTKAIGLDIDLTAGGLGLRSKRYSMIVDDGVVSALNIEDAPGGVTVSGAAAALEML</sequence>
<comment type="similarity">
    <text evidence="3">Belongs to the peroxiredoxin family. Prx5 subfamily.</text>
</comment>
<comment type="caution">
    <text evidence="5">The sequence shown here is derived from an EMBL/GenBank/DDBJ whole genome shotgun (WGS) entry which is preliminary data.</text>
</comment>
<dbReference type="Pfam" id="PF08534">
    <property type="entry name" value="Redoxin"/>
    <property type="match status" value="1"/>
</dbReference>
<dbReference type="SUPFAM" id="SSF52833">
    <property type="entry name" value="Thioredoxin-like"/>
    <property type="match status" value="1"/>
</dbReference>
<evidence type="ECO:0000256" key="2">
    <source>
        <dbReference type="ARBA" id="ARBA00023002"/>
    </source>
</evidence>
<evidence type="ECO:0000313" key="6">
    <source>
        <dbReference type="Proteomes" id="UP001241603"/>
    </source>
</evidence>
<feature type="domain" description="Thioredoxin" evidence="4">
    <location>
        <begin position="4"/>
        <end position="162"/>
    </location>
</feature>
<dbReference type="PANTHER" id="PTHR10430:SF16">
    <property type="entry name" value="PEROXIREDOXIN-5, MITOCHONDRIAL"/>
    <property type="match status" value="1"/>
</dbReference>
<evidence type="ECO:0000256" key="1">
    <source>
        <dbReference type="ARBA" id="ARBA00022559"/>
    </source>
</evidence>
<accession>A0ABU0HCP9</accession>
<dbReference type="PANTHER" id="PTHR10430">
    <property type="entry name" value="PEROXIREDOXIN"/>
    <property type="match status" value="1"/>
</dbReference>
<dbReference type="EMBL" id="JAUSVO010000007">
    <property type="protein sequence ID" value="MDQ0440089.1"/>
    <property type="molecule type" value="Genomic_DNA"/>
</dbReference>
<gene>
    <name evidence="5" type="ORF">QO014_004502</name>
</gene>
<organism evidence="5 6">
    <name type="scientific">Kaistia dalseonensis</name>
    <dbReference type="NCBI Taxonomy" id="410840"/>
    <lineage>
        <taxon>Bacteria</taxon>
        <taxon>Pseudomonadati</taxon>
        <taxon>Pseudomonadota</taxon>
        <taxon>Alphaproteobacteria</taxon>
        <taxon>Hyphomicrobiales</taxon>
        <taxon>Kaistiaceae</taxon>
        <taxon>Kaistia</taxon>
    </lineage>
</organism>
<name>A0ABU0HCP9_9HYPH</name>
<keyword evidence="6" id="KW-1185">Reference proteome</keyword>
<dbReference type="Proteomes" id="UP001241603">
    <property type="component" value="Unassembled WGS sequence"/>
</dbReference>
<keyword evidence="3" id="KW-0676">Redox-active center</keyword>
<dbReference type="InterPro" id="IPR013766">
    <property type="entry name" value="Thioredoxin_domain"/>
</dbReference>
<dbReference type="PROSITE" id="PS51352">
    <property type="entry name" value="THIOREDOXIN_2"/>
    <property type="match status" value="1"/>
</dbReference>
<evidence type="ECO:0000259" key="4">
    <source>
        <dbReference type="PROSITE" id="PS51352"/>
    </source>
</evidence>
<dbReference type="EC" id="1.11.1.27" evidence="3"/>
<comment type="function">
    <text evidence="3">Thiol-specific peroxidase that catalyzes the reduction of hydrogen peroxide and organic hydroperoxides to water and alcohols, respectively. Plays a role in cell protection against oxidative stress by detoxifying peroxides.</text>
</comment>
<dbReference type="CDD" id="cd03013">
    <property type="entry name" value="PRX5_like"/>
    <property type="match status" value="1"/>
</dbReference>
<keyword evidence="1 3" id="KW-0575">Peroxidase</keyword>
<dbReference type="Gene3D" id="3.40.30.10">
    <property type="entry name" value="Glutaredoxin"/>
    <property type="match status" value="1"/>
</dbReference>
<keyword evidence="3" id="KW-0049">Antioxidant</keyword>
<keyword evidence="2 3" id="KW-0560">Oxidoreductase</keyword>
<dbReference type="InterPro" id="IPR037944">
    <property type="entry name" value="PRX5-like"/>
</dbReference>
<protein>
    <recommendedName>
        <fullName evidence="3">Glutathione-dependent peroxiredoxin</fullName>
        <ecNumber evidence="3">1.11.1.27</ecNumber>
    </recommendedName>
</protein>